<dbReference type="OrthoDB" id="2448606at2759"/>
<sequence>MCKYHTDISETTLITRYIVPLLQPLFDNDDLNIRLDFTATELAEKCKRPPNFNGCPDCIITRFPHQTDDGINIGYGEVKKISMASNHYLVNWDPGSPRVLWQKCH</sequence>
<comment type="caution">
    <text evidence="1">The sequence shown here is derived from an EMBL/GenBank/DDBJ whole genome shotgun (WGS) entry which is preliminary data.</text>
</comment>
<dbReference type="AlphaFoldDB" id="A0A9P7BPI7"/>
<dbReference type="Proteomes" id="UP000716291">
    <property type="component" value="Unassembled WGS sequence"/>
</dbReference>
<evidence type="ECO:0000313" key="1">
    <source>
        <dbReference type="EMBL" id="KAG1304400.1"/>
    </source>
</evidence>
<keyword evidence="2" id="KW-1185">Reference proteome</keyword>
<dbReference type="EMBL" id="JAANQT010001646">
    <property type="protein sequence ID" value="KAG1304400.1"/>
    <property type="molecule type" value="Genomic_DNA"/>
</dbReference>
<protein>
    <submittedName>
        <fullName evidence="1">Uncharacterized protein</fullName>
    </submittedName>
</protein>
<proteinExistence type="predicted"/>
<evidence type="ECO:0000313" key="2">
    <source>
        <dbReference type="Proteomes" id="UP000716291"/>
    </source>
</evidence>
<reference evidence="1" key="1">
    <citation type="journal article" date="2020" name="Microb. Genom.">
        <title>Genetic diversity of clinical and environmental Mucorales isolates obtained from an investigation of mucormycosis cases among solid organ transplant recipients.</title>
        <authorList>
            <person name="Nguyen M.H."/>
            <person name="Kaul D."/>
            <person name="Muto C."/>
            <person name="Cheng S.J."/>
            <person name="Richter R.A."/>
            <person name="Bruno V.M."/>
            <person name="Liu G."/>
            <person name="Beyhan S."/>
            <person name="Sundermann A.J."/>
            <person name="Mounaud S."/>
            <person name="Pasculle A.W."/>
            <person name="Nierman W.C."/>
            <person name="Driscoll E."/>
            <person name="Cumbie R."/>
            <person name="Clancy C.J."/>
            <person name="Dupont C.L."/>
        </authorList>
    </citation>
    <scope>NUCLEOTIDE SEQUENCE</scope>
    <source>
        <strain evidence="1">GL11</strain>
    </source>
</reference>
<accession>A0A9P7BPI7</accession>
<name>A0A9P7BPI7_RHIOR</name>
<organism evidence="1 2">
    <name type="scientific">Rhizopus oryzae</name>
    <name type="common">Mucormycosis agent</name>
    <name type="synonym">Rhizopus arrhizus var. delemar</name>
    <dbReference type="NCBI Taxonomy" id="64495"/>
    <lineage>
        <taxon>Eukaryota</taxon>
        <taxon>Fungi</taxon>
        <taxon>Fungi incertae sedis</taxon>
        <taxon>Mucoromycota</taxon>
        <taxon>Mucoromycotina</taxon>
        <taxon>Mucoromycetes</taxon>
        <taxon>Mucorales</taxon>
        <taxon>Mucorineae</taxon>
        <taxon>Rhizopodaceae</taxon>
        <taxon>Rhizopus</taxon>
    </lineage>
</organism>
<gene>
    <name evidence="1" type="ORF">G6F64_009238</name>
</gene>